<feature type="transmembrane region" description="Helical" evidence="1">
    <location>
        <begin position="6"/>
        <end position="23"/>
    </location>
</feature>
<name>A0A2M6R921_9BACT</name>
<proteinExistence type="predicted"/>
<protein>
    <submittedName>
        <fullName evidence="2">Uncharacterized protein</fullName>
    </submittedName>
</protein>
<dbReference type="EMBL" id="PEZX01000017">
    <property type="protein sequence ID" value="PIS07098.1"/>
    <property type="molecule type" value="Genomic_DNA"/>
</dbReference>
<evidence type="ECO:0000313" key="3">
    <source>
        <dbReference type="Proteomes" id="UP000231162"/>
    </source>
</evidence>
<keyword evidence="1" id="KW-0472">Membrane</keyword>
<evidence type="ECO:0000256" key="1">
    <source>
        <dbReference type="SAM" id="Phobius"/>
    </source>
</evidence>
<gene>
    <name evidence="2" type="ORF">COT79_01155</name>
</gene>
<dbReference type="Proteomes" id="UP000231162">
    <property type="component" value="Unassembled WGS sequence"/>
</dbReference>
<reference evidence="3" key="1">
    <citation type="submission" date="2017-09" db="EMBL/GenBank/DDBJ databases">
        <title>Depth-based differentiation of microbial function through sediment-hosted aquifers and enrichment of novel symbionts in the deep terrestrial subsurface.</title>
        <authorList>
            <person name="Probst A.J."/>
            <person name="Ladd B."/>
            <person name="Jarett J.K."/>
            <person name="Geller-Mcgrath D.E."/>
            <person name="Sieber C.M.K."/>
            <person name="Emerson J.B."/>
            <person name="Anantharaman K."/>
            <person name="Thomas B.C."/>
            <person name="Malmstrom R."/>
            <person name="Stieglmeier M."/>
            <person name="Klingl A."/>
            <person name="Woyke T."/>
            <person name="Ryan C.M."/>
            <person name="Banfield J.F."/>
        </authorList>
    </citation>
    <scope>NUCLEOTIDE SEQUENCE [LARGE SCALE GENOMIC DNA]</scope>
</reference>
<dbReference type="AlphaFoldDB" id="A0A2M6R921"/>
<comment type="caution">
    <text evidence="2">The sequence shown here is derived from an EMBL/GenBank/DDBJ whole genome shotgun (WGS) entry which is preliminary data.</text>
</comment>
<organism evidence="2 3">
    <name type="scientific">Candidatus Berkelbacteria bacterium CG10_big_fil_rev_8_21_14_0_10_43_14</name>
    <dbReference type="NCBI Taxonomy" id="1974515"/>
    <lineage>
        <taxon>Bacteria</taxon>
        <taxon>Candidatus Berkelbacteria</taxon>
    </lineage>
</organism>
<evidence type="ECO:0000313" key="2">
    <source>
        <dbReference type="EMBL" id="PIS07098.1"/>
    </source>
</evidence>
<accession>A0A2M6R921</accession>
<sequence length="236" mass="27266">MWFIEGYFSAVIGSFFVRVLVWLSQYSIGEILQELRLGWKEYLKEDVCWAGIASLKYLVYPRTAKLTNRDDILYTLVWKYVPNEYKEPKRYGFYHFEKIPASIRLHALQCASNECTRTMHVEDIERIVRHVENSRRAVRKASLATCIAVWVASPLKVVTQLICGEMPVLIRMCCVLPLSREKVLPRVRPMASHSDTALYSGDEYRELDGISGSHQIAFPCVLIIELVTAFIERLVD</sequence>
<keyword evidence="1" id="KW-1133">Transmembrane helix</keyword>
<keyword evidence="1" id="KW-0812">Transmembrane</keyword>